<reference evidence="2 3" key="1">
    <citation type="submission" date="2016-10" db="EMBL/GenBank/DDBJ databases">
        <authorList>
            <person name="de Groot N.N."/>
        </authorList>
    </citation>
    <scope>NUCLEOTIDE SEQUENCE [LARGE SCALE GENOMIC DNA]</scope>
    <source>
        <strain evidence="2 3">DSM 43941</strain>
    </source>
</reference>
<dbReference type="EMBL" id="LT629758">
    <property type="protein sequence ID" value="SDT77263.1"/>
    <property type="molecule type" value="Genomic_DNA"/>
</dbReference>
<accession>A0A1H2D3E3</accession>
<name>A0A1H2D3E3_9ACTN</name>
<dbReference type="AlphaFoldDB" id="A0A1H2D3E3"/>
<organism evidence="2 3">
    <name type="scientific">Actinoplanes derwentensis</name>
    <dbReference type="NCBI Taxonomy" id="113562"/>
    <lineage>
        <taxon>Bacteria</taxon>
        <taxon>Bacillati</taxon>
        <taxon>Actinomycetota</taxon>
        <taxon>Actinomycetes</taxon>
        <taxon>Micromonosporales</taxon>
        <taxon>Micromonosporaceae</taxon>
        <taxon>Actinoplanes</taxon>
    </lineage>
</organism>
<keyword evidence="1" id="KW-1133">Transmembrane helix</keyword>
<keyword evidence="1" id="KW-0472">Membrane</keyword>
<keyword evidence="3" id="KW-1185">Reference proteome</keyword>
<dbReference type="OrthoDB" id="5193039at2"/>
<evidence type="ECO:0000256" key="1">
    <source>
        <dbReference type="SAM" id="Phobius"/>
    </source>
</evidence>
<gene>
    <name evidence="2" type="ORF">SAMN04489716_7888</name>
</gene>
<dbReference type="RefSeq" id="WP_092553120.1">
    <property type="nucleotide sequence ID" value="NZ_BOMJ01000027.1"/>
</dbReference>
<evidence type="ECO:0000313" key="2">
    <source>
        <dbReference type="EMBL" id="SDT77263.1"/>
    </source>
</evidence>
<feature type="transmembrane region" description="Helical" evidence="1">
    <location>
        <begin position="20"/>
        <end position="40"/>
    </location>
</feature>
<evidence type="ECO:0000313" key="3">
    <source>
        <dbReference type="Proteomes" id="UP000198688"/>
    </source>
</evidence>
<dbReference type="Proteomes" id="UP000198688">
    <property type="component" value="Chromosome I"/>
</dbReference>
<evidence type="ECO:0008006" key="4">
    <source>
        <dbReference type="Google" id="ProtNLM"/>
    </source>
</evidence>
<proteinExistence type="predicted"/>
<sequence length="72" mass="7433">MTGDQKPNPPQRPEGADAGWSAVGYLLGGMIVWGGIGWTVDHWLNLPHVGLLVGLIGGGAAGVYLIVKRLGA</sequence>
<dbReference type="STRING" id="113562.SAMN04489716_7888"/>
<protein>
    <recommendedName>
        <fullName evidence="4">F0F1-ATPase subunit Ca2+/Mg2+ transporter</fullName>
    </recommendedName>
</protein>
<keyword evidence="1" id="KW-0812">Transmembrane</keyword>
<feature type="transmembrane region" description="Helical" evidence="1">
    <location>
        <begin position="46"/>
        <end position="67"/>
    </location>
</feature>